<comment type="caution">
    <text evidence="2">The sequence shown here is derived from an EMBL/GenBank/DDBJ whole genome shotgun (WGS) entry which is preliminary data.</text>
</comment>
<feature type="non-terminal residue" evidence="2">
    <location>
        <position position="195"/>
    </location>
</feature>
<dbReference type="Gene3D" id="2.70.170.10">
    <property type="entry name" value="Neurotransmitter-gated ion-channel ligand-binding domain"/>
    <property type="match status" value="1"/>
</dbReference>
<dbReference type="OrthoDB" id="6097796at2759"/>
<evidence type="ECO:0000313" key="2">
    <source>
        <dbReference type="EMBL" id="CAG08080.1"/>
    </source>
</evidence>
<dbReference type="InterPro" id="IPR036719">
    <property type="entry name" value="Neuro-gated_channel_TM_sf"/>
</dbReference>
<dbReference type="InterPro" id="IPR036734">
    <property type="entry name" value="Neur_chan_lig-bd_sf"/>
</dbReference>
<name>Q4RU52_TETNG</name>
<dbReference type="EMBL" id="CAAE01014995">
    <property type="protein sequence ID" value="CAG08080.1"/>
    <property type="molecule type" value="Genomic_DNA"/>
</dbReference>
<sequence>MDRNTAPEVPYVYLYSNGMVYDENPAKVVSSCNLNTYIFPFDMQNCTLTFNSYSLLNQGAAPSHDVRGQPADPQLLPHHRGSLQLPAASSLRGPLLLQDDPHPGLHRLPAHHERPAARHRELHPPHQSAFLPYICFSDGQFLGNLTFSCPADVFFSLCLALMVASLLETIMITNLLNSCDTLPPVPHWVRLVFLK</sequence>
<dbReference type="KEGG" id="tng:GSTEN00028950G001"/>
<feature type="domain" description="Neurotransmitter-gated ion-channel ligand-binding" evidence="1">
    <location>
        <begin position="11"/>
        <end position="54"/>
    </location>
</feature>
<dbReference type="Pfam" id="PF02931">
    <property type="entry name" value="Neur_chan_LBD"/>
    <property type="match status" value="1"/>
</dbReference>
<gene>
    <name evidence="2" type="ORF">GSTENG00028950001</name>
</gene>
<accession>Q4RU52</accession>
<dbReference type="SUPFAM" id="SSF63712">
    <property type="entry name" value="Nicotinic receptor ligand binding domain-like"/>
    <property type="match status" value="1"/>
</dbReference>
<dbReference type="GO" id="GO:0005230">
    <property type="term" value="F:extracellular ligand-gated monoatomic ion channel activity"/>
    <property type="evidence" value="ECO:0007669"/>
    <property type="project" value="InterPro"/>
</dbReference>
<reference evidence="2" key="2">
    <citation type="submission" date="2004-02" db="EMBL/GenBank/DDBJ databases">
        <authorList>
            <consortium name="Genoscope"/>
            <consortium name="Whitehead Institute Centre for Genome Research"/>
        </authorList>
    </citation>
    <scope>NUCLEOTIDE SEQUENCE</scope>
</reference>
<protein>
    <submittedName>
        <fullName evidence="2">(spotted green pufferfish) hypothetical protein</fullName>
    </submittedName>
</protein>
<organism evidence="2">
    <name type="scientific">Tetraodon nigroviridis</name>
    <name type="common">Spotted green pufferfish</name>
    <name type="synonym">Chelonodon nigroviridis</name>
    <dbReference type="NCBI Taxonomy" id="99883"/>
    <lineage>
        <taxon>Eukaryota</taxon>
        <taxon>Metazoa</taxon>
        <taxon>Chordata</taxon>
        <taxon>Craniata</taxon>
        <taxon>Vertebrata</taxon>
        <taxon>Euteleostomi</taxon>
        <taxon>Actinopterygii</taxon>
        <taxon>Neopterygii</taxon>
        <taxon>Teleostei</taxon>
        <taxon>Neoteleostei</taxon>
        <taxon>Acanthomorphata</taxon>
        <taxon>Eupercaria</taxon>
        <taxon>Tetraodontiformes</taxon>
        <taxon>Tetradontoidea</taxon>
        <taxon>Tetraodontidae</taxon>
        <taxon>Tetraodon</taxon>
    </lineage>
</organism>
<dbReference type="SUPFAM" id="SSF90112">
    <property type="entry name" value="Neurotransmitter-gated ion-channel transmembrane pore"/>
    <property type="match status" value="1"/>
</dbReference>
<evidence type="ECO:0000259" key="1">
    <source>
        <dbReference type="Pfam" id="PF02931"/>
    </source>
</evidence>
<dbReference type="GO" id="GO:0016020">
    <property type="term" value="C:membrane"/>
    <property type="evidence" value="ECO:0007669"/>
    <property type="project" value="InterPro"/>
</dbReference>
<dbReference type="AlphaFoldDB" id="Q4RU52"/>
<dbReference type="InterPro" id="IPR006202">
    <property type="entry name" value="Neur_chan_lig-bd"/>
</dbReference>
<reference evidence="2" key="1">
    <citation type="journal article" date="2004" name="Nature">
        <title>Genome duplication in the teleost fish Tetraodon nigroviridis reveals the early vertebrate proto-karyotype.</title>
        <authorList>
            <person name="Jaillon O."/>
            <person name="Aury J.-M."/>
            <person name="Brunet F."/>
            <person name="Petit J.-L."/>
            <person name="Stange-Thomann N."/>
            <person name="Mauceli E."/>
            <person name="Bouneau L."/>
            <person name="Fischer C."/>
            <person name="Ozouf-Costaz C."/>
            <person name="Bernot A."/>
            <person name="Nicaud S."/>
            <person name="Jaffe D."/>
            <person name="Fisher S."/>
            <person name="Lutfalla G."/>
            <person name="Dossat C."/>
            <person name="Segurens B."/>
            <person name="Dasilva C."/>
            <person name="Salanoubat M."/>
            <person name="Levy M."/>
            <person name="Boudet N."/>
            <person name="Castellano S."/>
            <person name="Anthouard V."/>
            <person name="Jubin C."/>
            <person name="Castelli V."/>
            <person name="Katinka M."/>
            <person name="Vacherie B."/>
            <person name="Biemont C."/>
            <person name="Skalli Z."/>
            <person name="Cattolico L."/>
            <person name="Poulain J."/>
            <person name="De Berardinis V."/>
            <person name="Cruaud C."/>
            <person name="Duprat S."/>
            <person name="Brottier P."/>
            <person name="Coutanceau J.-P."/>
            <person name="Gouzy J."/>
            <person name="Parra G."/>
            <person name="Lardier G."/>
            <person name="Chapple C."/>
            <person name="McKernan K.J."/>
            <person name="McEwan P."/>
            <person name="Bosak S."/>
            <person name="Kellis M."/>
            <person name="Volff J.-N."/>
            <person name="Guigo R."/>
            <person name="Zody M.C."/>
            <person name="Mesirov J."/>
            <person name="Lindblad-Toh K."/>
            <person name="Birren B."/>
            <person name="Nusbaum C."/>
            <person name="Kahn D."/>
            <person name="Robinson-Rechavi M."/>
            <person name="Laudet V."/>
            <person name="Schachter V."/>
            <person name="Quetier F."/>
            <person name="Saurin W."/>
            <person name="Scarpelli C."/>
            <person name="Wincker P."/>
            <person name="Lander E.S."/>
            <person name="Weissenbach J."/>
            <person name="Roest Crollius H."/>
        </authorList>
    </citation>
    <scope>NUCLEOTIDE SEQUENCE [LARGE SCALE GENOMIC DNA]</scope>
</reference>
<proteinExistence type="predicted"/>